<comment type="similarity">
    <text evidence="2 6">Belongs to the peptidase M24B family.</text>
</comment>
<evidence type="ECO:0000256" key="6">
    <source>
        <dbReference type="RuleBase" id="RU000590"/>
    </source>
</evidence>
<dbReference type="Pfam" id="PF00557">
    <property type="entry name" value="Peptidase_M24"/>
    <property type="match status" value="1"/>
</dbReference>
<dbReference type="Gene3D" id="3.90.230.10">
    <property type="entry name" value="Creatinase/methionine aminopeptidase superfamily"/>
    <property type="match status" value="1"/>
</dbReference>
<name>A0A3M7TYJ3_9BACI</name>
<keyword evidence="9" id="KW-0031">Aminopeptidase</keyword>
<dbReference type="InterPro" id="IPR000994">
    <property type="entry name" value="Pept_M24"/>
</dbReference>
<dbReference type="PANTHER" id="PTHR46112:SF10">
    <property type="entry name" value="DIPEPTIDASE YKVY-RELATED"/>
    <property type="match status" value="1"/>
</dbReference>
<dbReference type="FunFam" id="3.90.230.10:FF:000014">
    <property type="entry name" value="Aminopeptidase P family protein"/>
    <property type="match status" value="1"/>
</dbReference>
<keyword evidence="3 6" id="KW-0479">Metal-binding</keyword>
<reference evidence="9 10" key="1">
    <citation type="submission" date="2018-10" db="EMBL/GenBank/DDBJ databases">
        <title>Bacillus Keqinensis sp. nov., a moderately halophilic bacterium isolated from a saline-alkaline lake.</title>
        <authorList>
            <person name="Wang H."/>
        </authorList>
    </citation>
    <scope>NUCLEOTIDE SEQUENCE [LARGE SCALE GENOMIC DNA]</scope>
    <source>
        <strain evidence="9 10">KQ-3</strain>
    </source>
</reference>
<dbReference type="GO" id="GO:0004177">
    <property type="term" value="F:aminopeptidase activity"/>
    <property type="evidence" value="ECO:0007669"/>
    <property type="project" value="UniProtKB-KW"/>
</dbReference>
<dbReference type="AlphaFoldDB" id="A0A3M7TYJ3"/>
<keyword evidence="4" id="KW-0378">Hydrolase</keyword>
<dbReference type="RefSeq" id="WP_122898029.1">
    <property type="nucleotide sequence ID" value="NZ_RHIB01000001.1"/>
</dbReference>
<evidence type="ECO:0000259" key="8">
    <source>
        <dbReference type="Pfam" id="PF01321"/>
    </source>
</evidence>
<dbReference type="InterPro" id="IPR036005">
    <property type="entry name" value="Creatinase/aminopeptidase-like"/>
</dbReference>
<proteinExistence type="inferred from homology"/>
<gene>
    <name evidence="9" type="ORF">EBO34_10555</name>
</gene>
<dbReference type="Pfam" id="PF01321">
    <property type="entry name" value="Creatinase_N"/>
    <property type="match status" value="1"/>
</dbReference>
<keyword evidence="10" id="KW-1185">Reference proteome</keyword>
<comment type="cofactor">
    <cofactor evidence="1">
        <name>Mn(2+)</name>
        <dbReference type="ChEBI" id="CHEBI:29035"/>
    </cofactor>
</comment>
<dbReference type="SUPFAM" id="SSF53092">
    <property type="entry name" value="Creatinase/prolidase N-terminal domain"/>
    <property type="match status" value="1"/>
</dbReference>
<evidence type="ECO:0000259" key="7">
    <source>
        <dbReference type="Pfam" id="PF00557"/>
    </source>
</evidence>
<dbReference type="InterPro" id="IPR029149">
    <property type="entry name" value="Creatin/AminoP/Spt16_N"/>
</dbReference>
<dbReference type="EMBL" id="RHIB01000001">
    <property type="protein sequence ID" value="RNA70339.1"/>
    <property type="molecule type" value="Genomic_DNA"/>
</dbReference>
<keyword evidence="5" id="KW-0464">Manganese</keyword>
<sequence>MKNRLEKLKSWMKANEADVVMLQTRANVFFTTGFDTDPHERLVASCFFLDQDPLIICPGMEVNQVEGIFGKGDVLGYSDTDNPWKMIEKAWNERTSSVKKIAVERGLSWERLKALQSAFPHASFKEVDEALESARLIKDDEEVTLLKEAAALADFGVKAGVSALQEGISEMEVLASIEYELKKKGVREMAFSTMVLFGEKAGDPHGNPGSRRLQKGDAVLFDLGVIWKGYASDITRTVFFDHVKESDQAIYETVLTAQSKALAICKPGTAIGDLDKAARGWIEEKGYKDFFPHRLGHGLGIEVHEFPSMHAKNTDPLQEGMTFTIEPGIYLPNQAGVRIEDDVYITKDGYETFTKYPKELQIISSSAEV</sequence>
<feature type="domain" description="Peptidase M24" evidence="7">
    <location>
        <begin position="145"/>
        <end position="347"/>
    </location>
</feature>
<evidence type="ECO:0000256" key="3">
    <source>
        <dbReference type="ARBA" id="ARBA00022723"/>
    </source>
</evidence>
<dbReference type="PANTHER" id="PTHR46112">
    <property type="entry name" value="AMINOPEPTIDASE"/>
    <property type="match status" value="1"/>
</dbReference>
<dbReference type="CDD" id="cd01092">
    <property type="entry name" value="APP-like"/>
    <property type="match status" value="1"/>
</dbReference>
<evidence type="ECO:0000313" key="10">
    <source>
        <dbReference type="Proteomes" id="UP000278746"/>
    </source>
</evidence>
<dbReference type="SUPFAM" id="SSF55920">
    <property type="entry name" value="Creatinase/aminopeptidase"/>
    <property type="match status" value="1"/>
</dbReference>
<evidence type="ECO:0000313" key="9">
    <source>
        <dbReference type="EMBL" id="RNA70339.1"/>
    </source>
</evidence>
<comment type="caution">
    <text evidence="9">The sequence shown here is derived from an EMBL/GenBank/DDBJ whole genome shotgun (WGS) entry which is preliminary data.</text>
</comment>
<dbReference type="GO" id="GO:0046872">
    <property type="term" value="F:metal ion binding"/>
    <property type="evidence" value="ECO:0007669"/>
    <property type="project" value="UniProtKB-KW"/>
</dbReference>
<dbReference type="InterPro" id="IPR001131">
    <property type="entry name" value="Peptidase_M24B_aminopep-P_CS"/>
</dbReference>
<dbReference type="Gene3D" id="3.40.350.10">
    <property type="entry name" value="Creatinase/prolidase N-terminal domain"/>
    <property type="match status" value="1"/>
</dbReference>
<accession>A0A3M7TYJ3</accession>
<dbReference type="PROSITE" id="PS00491">
    <property type="entry name" value="PROLINE_PEPTIDASE"/>
    <property type="match status" value="1"/>
</dbReference>
<evidence type="ECO:0000256" key="2">
    <source>
        <dbReference type="ARBA" id="ARBA00008766"/>
    </source>
</evidence>
<dbReference type="InterPro" id="IPR000587">
    <property type="entry name" value="Creatinase_N"/>
</dbReference>
<dbReference type="OrthoDB" id="9806388at2"/>
<evidence type="ECO:0000256" key="4">
    <source>
        <dbReference type="ARBA" id="ARBA00022801"/>
    </source>
</evidence>
<organism evidence="9 10">
    <name type="scientific">Alteribacter keqinensis</name>
    <dbReference type="NCBI Taxonomy" id="2483800"/>
    <lineage>
        <taxon>Bacteria</taxon>
        <taxon>Bacillati</taxon>
        <taxon>Bacillota</taxon>
        <taxon>Bacilli</taxon>
        <taxon>Bacillales</taxon>
        <taxon>Bacillaceae</taxon>
        <taxon>Alteribacter</taxon>
    </lineage>
</organism>
<evidence type="ECO:0000256" key="5">
    <source>
        <dbReference type="ARBA" id="ARBA00023211"/>
    </source>
</evidence>
<dbReference type="Proteomes" id="UP000278746">
    <property type="component" value="Unassembled WGS sequence"/>
</dbReference>
<evidence type="ECO:0000256" key="1">
    <source>
        <dbReference type="ARBA" id="ARBA00001936"/>
    </source>
</evidence>
<keyword evidence="9" id="KW-0645">Protease</keyword>
<feature type="domain" description="Creatinase N-terminal" evidence="8">
    <location>
        <begin position="4"/>
        <end position="137"/>
    </location>
</feature>
<dbReference type="InterPro" id="IPR050659">
    <property type="entry name" value="Peptidase_M24B"/>
</dbReference>
<protein>
    <submittedName>
        <fullName evidence="9">Aminopeptidase P family protein</fullName>
    </submittedName>
</protein>